<protein>
    <submittedName>
        <fullName evidence="2">Uncharacterized protein</fullName>
    </submittedName>
</protein>
<dbReference type="HOGENOM" id="CLU_1976534_0_0_2"/>
<accession>A2STW2</accession>
<dbReference type="KEGG" id="mla:Mlab_1606"/>
<gene>
    <name evidence="2" type="ordered locus">Mlab_1606</name>
</gene>
<dbReference type="EMBL" id="CP000559">
    <property type="protein sequence ID" value="ABN07768.1"/>
    <property type="molecule type" value="Genomic_DNA"/>
</dbReference>
<dbReference type="RefSeq" id="WP_011833971.1">
    <property type="nucleotide sequence ID" value="NC_008942.1"/>
</dbReference>
<evidence type="ECO:0000256" key="1">
    <source>
        <dbReference type="SAM" id="MobiDB-lite"/>
    </source>
</evidence>
<dbReference type="STRING" id="410358.Mlab_1606"/>
<evidence type="ECO:0000313" key="2">
    <source>
        <dbReference type="EMBL" id="ABN07768.1"/>
    </source>
</evidence>
<reference evidence="2 3" key="1">
    <citation type="journal article" date="2009" name="Stand. Genomic Sci.">
        <title>Complete genome sequence of Methanocorpusculum labreanum type strain Z.</title>
        <authorList>
            <person name="Anderson I.J."/>
            <person name="Sieprawska-Lupa M."/>
            <person name="Goltsman E."/>
            <person name="Lapidus A."/>
            <person name="Copeland A."/>
            <person name="Glavina Del Rio T."/>
            <person name="Tice H."/>
            <person name="Dalin E."/>
            <person name="Barry K."/>
            <person name="Pitluck S."/>
            <person name="Hauser L."/>
            <person name="Land M."/>
            <person name="Lucas S."/>
            <person name="Richardson P."/>
            <person name="Whitman W.B."/>
            <person name="Kyrpides N.C."/>
        </authorList>
    </citation>
    <scope>NUCLEOTIDE SEQUENCE [LARGE SCALE GENOMIC DNA]</scope>
    <source>
        <strain evidence="3">ATCC 43576 / DSM 4855 / Z</strain>
    </source>
</reference>
<keyword evidence="3" id="KW-1185">Reference proteome</keyword>
<dbReference type="OrthoDB" id="119704at2157"/>
<name>A2STW2_METLZ</name>
<dbReference type="GeneID" id="4795746"/>
<dbReference type="AlphaFoldDB" id="A2STW2"/>
<dbReference type="Proteomes" id="UP000000365">
    <property type="component" value="Chromosome"/>
</dbReference>
<feature type="region of interest" description="Disordered" evidence="1">
    <location>
        <begin position="1"/>
        <end position="46"/>
    </location>
</feature>
<feature type="compositionally biased region" description="Polar residues" evidence="1">
    <location>
        <begin position="26"/>
        <end position="35"/>
    </location>
</feature>
<proteinExistence type="predicted"/>
<organism evidence="2 3">
    <name type="scientific">Methanocorpusculum labreanum (strain ATCC 43576 / DSM 4855 / Z)</name>
    <dbReference type="NCBI Taxonomy" id="410358"/>
    <lineage>
        <taxon>Archaea</taxon>
        <taxon>Methanobacteriati</taxon>
        <taxon>Methanobacteriota</taxon>
        <taxon>Stenosarchaea group</taxon>
        <taxon>Methanomicrobia</taxon>
        <taxon>Methanomicrobiales</taxon>
        <taxon>Methanocorpusculaceae</taxon>
        <taxon>Methanocorpusculum</taxon>
    </lineage>
</organism>
<evidence type="ECO:0000313" key="3">
    <source>
        <dbReference type="Proteomes" id="UP000000365"/>
    </source>
</evidence>
<sequence length="126" mass="13909">MRQNRKKQTTSSETIREKHACPMTVAKQNQGTGNNRFDPKTQKSTGPEIHIVTGFSYAATPGLYSHLEHFDPVERTVFSAILNDAHYDIAQTILSILAAKGVAVSSLDGESLRVTIRFLKNIPEAP</sequence>